<dbReference type="InterPro" id="IPR001789">
    <property type="entry name" value="Sig_transdc_resp-reg_receiver"/>
</dbReference>
<gene>
    <name evidence="11" type="ORF">dnl_47030</name>
</gene>
<dbReference type="RefSeq" id="WP_207688272.1">
    <property type="nucleotide sequence ID" value="NZ_CP061799.1"/>
</dbReference>
<proteinExistence type="predicted"/>
<evidence type="ECO:0000259" key="10">
    <source>
        <dbReference type="PROSITE" id="PS50110"/>
    </source>
</evidence>
<dbReference type="PROSITE" id="PS00688">
    <property type="entry name" value="SIGMA54_INTERACT_3"/>
    <property type="match status" value="1"/>
</dbReference>
<dbReference type="CDD" id="cd00009">
    <property type="entry name" value="AAA"/>
    <property type="match status" value="1"/>
</dbReference>
<dbReference type="InterPro" id="IPR025943">
    <property type="entry name" value="Sigma_54_int_dom_ATP-bd_2"/>
</dbReference>
<reference evidence="11" key="1">
    <citation type="journal article" date="2021" name="Microb. Physiol.">
        <title>Proteogenomic Insights into the Physiology of Marine, Sulfate-Reducing, Filamentous Desulfonema limicola and Desulfonema magnum.</title>
        <authorList>
            <person name="Schnaars V."/>
            <person name="Wohlbrand L."/>
            <person name="Scheve S."/>
            <person name="Hinrichs C."/>
            <person name="Reinhardt R."/>
            <person name="Rabus R."/>
        </authorList>
    </citation>
    <scope>NUCLEOTIDE SEQUENCE</scope>
    <source>
        <strain evidence="11">5ac10</strain>
    </source>
</reference>
<feature type="domain" description="Sigma-54 factor interaction" evidence="9">
    <location>
        <begin position="143"/>
        <end position="373"/>
    </location>
</feature>
<dbReference type="PROSITE" id="PS50045">
    <property type="entry name" value="SIGMA54_INTERACT_4"/>
    <property type="match status" value="1"/>
</dbReference>
<dbReference type="FunFam" id="3.40.50.2300:FF:000018">
    <property type="entry name" value="DNA-binding transcriptional regulator NtrC"/>
    <property type="match status" value="1"/>
</dbReference>
<name>A0A975BBR0_9BACT</name>
<evidence type="ECO:0000256" key="2">
    <source>
        <dbReference type="ARBA" id="ARBA00022741"/>
    </source>
</evidence>
<evidence type="ECO:0000256" key="4">
    <source>
        <dbReference type="ARBA" id="ARBA00023012"/>
    </source>
</evidence>
<evidence type="ECO:0000256" key="3">
    <source>
        <dbReference type="ARBA" id="ARBA00022840"/>
    </source>
</evidence>
<dbReference type="InterPro" id="IPR002078">
    <property type="entry name" value="Sigma_54_int"/>
</dbReference>
<dbReference type="GO" id="GO:0003677">
    <property type="term" value="F:DNA binding"/>
    <property type="evidence" value="ECO:0007669"/>
    <property type="project" value="UniProtKB-KW"/>
</dbReference>
<dbReference type="PROSITE" id="PS00676">
    <property type="entry name" value="SIGMA54_INTERACT_2"/>
    <property type="match status" value="1"/>
</dbReference>
<keyword evidence="7" id="KW-0804">Transcription</keyword>
<dbReference type="FunFam" id="3.40.50.300:FF:000006">
    <property type="entry name" value="DNA-binding transcriptional regulator NtrC"/>
    <property type="match status" value="1"/>
</dbReference>
<keyword evidence="5" id="KW-0805">Transcription regulation</keyword>
<organism evidence="11 12">
    <name type="scientific">Desulfonema limicola</name>
    <dbReference type="NCBI Taxonomy" id="45656"/>
    <lineage>
        <taxon>Bacteria</taxon>
        <taxon>Pseudomonadati</taxon>
        <taxon>Thermodesulfobacteriota</taxon>
        <taxon>Desulfobacteria</taxon>
        <taxon>Desulfobacterales</taxon>
        <taxon>Desulfococcaceae</taxon>
        <taxon>Desulfonema</taxon>
    </lineage>
</organism>
<evidence type="ECO:0000256" key="6">
    <source>
        <dbReference type="ARBA" id="ARBA00023125"/>
    </source>
</evidence>
<dbReference type="PANTHER" id="PTHR32071:SF113">
    <property type="entry name" value="ALGINATE BIOSYNTHESIS TRANSCRIPTIONAL REGULATORY PROTEIN ALGB"/>
    <property type="match status" value="1"/>
</dbReference>
<dbReference type="Pfam" id="PF00158">
    <property type="entry name" value="Sigma54_activat"/>
    <property type="match status" value="1"/>
</dbReference>
<keyword evidence="1 8" id="KW-0597">Phosphoprotein</keyword>
<keyword evidence="3" id="KW-0067">ATP-binding</keyword>
<evidence type="ECO:0000259" key="9">
    <source>
        <dbReference type="PROSITE" id="PS50045"/>
    </source>
</evidence>
<evidence type="ECO:0000313" key="12">
    <source>
        <dbReference type="Proteomes" id="UP000663720"/>
    </source>
</evidence>
<protein>
    <submittedName>
        <fullName evidence="11">Two component system response regulator, sigma factor 54 interaction domain-containing</fullName>
    </submittedName>
</protein>
<evidence type="ECO:0000256" key="7">
    <source>
        <dbReference type="ARBA" id="ARBA00023163"/>
    </source>
</evidence>
<feature type="modified residue" description="4-aspartylphosphate" evidence="8">
    <location>
        <position position="53"/>
    </location>
</feature>
<evidence type="ECO:0000256" key="8">
    <source>
        <dbReference type="PROSITE-ProRule" id="PRU00169"/>
    </source>
</evidence>
<dbReference type="SUPFAM" id="SSF52540">
    <property type="entry name" value="P-loop containing nucleoside triphosphate hydrolases"/>
    <property type="match status" value="1"/>
</dbReference>
<dbReference type="InterPro" id="IPR058031">
    <property type="entry name" value="AAA_lid_NorR"/>
</dbReference>
<feature type="domain" description="Response regulatory" evidence="10">
    <location>
        <begin position="4"/>
        <end position="118"/>
    </location>
</feature>
<keyword evidence="2" id="KW-0547">Nucleotide-binding</keyword>
<dbReference type="GO" id="GO:0005524">
    <property type="term" value="F:ATP binding"/>
    <property type="evidence" value="ECO:0007669"/>
    <property type="project" value="UniProtKB-KW"/>
</dbReference>
<dbReference type="Gene3D" id="1.10.10.60">
    <property type="entry name" value="Homeodomain-like"/>
    <property type="match status" value="1"/>
</dbReference>
<sequence length="458" mass="51700">MDNSVLIIDDSQSALFMLESHLSRWGYNTLKASSAKDALEILKKNSICLIISDQVMPEMDGIELLNVVKKLYEDIPFIILTGHGSIDKAVVSMKKGADDYITKPYDSNELLAVIRRAINYRRMILENKELREYQGKRQGFQNIITHSPLMLKAINLAKKVAKSPETSVAVYGESGTGKELIARAIHNASGCLVNRFIAVNCAGIPSTLLESELFGHVKGAFTGADKDRTGKFGLAQNGTLLLDEIGDMHADLQAKLLRVLQERTYEMLGSDKSIKTNARIITATHQNLEDLVNQGKFRKDLFHRTNSYPINLIPLRDRKEDIHLLVHYFITMFRHEIGKPIPGVSQAAMEELENYHWPGNVRELKNCIERAAIINNGELIRPEHLNLSNVQQNQNIVSNNNDNISINIDLNDNDFSLNSVMDYIMEAALKKCNNNKAGAARLLKVDRKIFYRRKQTRE</sequence>
<evidence type="ECO:0000313" key="11">
    <source>
        <dbReference type="EMBL" id="QTA82329.1"/>
    </source>
</evidence>
<evidence type="ECO:0000256" key="5">
    <source>
        <dbReference type="ARBA" id="ARBA00023015"/>
    </source>
</evidence>
<dbReference type="InterPro" id="IPR011006">
    <property type="entry name" value="CheY-like_superfamily"/>
</dbReference>
<keyword evidence="4" id="KW-0902">Two-component regulatory system</keyword>
<dbReference type="InterPro" id="IPR003593">
    <property type="entry name" value="AAA+_ATPase"/>
</dbReference>
<accession>A0A975BBR0</accession>
<dbReference type="Pfam" id="PF25601">
    <property type="entry name" value="AAA_lid_14"/>
    <property type="match status" value="1"/>
</dbReference>
<dbReference type="SUPFAM" id="SSF52172">
    <property type="entry name" value="CheY-like"/>
    <property type="match status" value="1"/>
</dbReference>
<dbReference type="EMBL" id="CP061799">
    <property type="protein sequence ID" value="QTA82329.1"/>
    <property type="molecule type" value="Genomic_DNA"/>
</dbReference>
<dbReference type="Proteomes" id="UP000663720">
    <property type="component" value="Chromosome"/>
</dbReference>
<dbReference type="GO" id="GO:0000160">
    <property type="term" value="P:phosphorelay signal transduction system"/>
    <property type="evidence" value="ECO:0007669"/>
    <property type="project" value="UniProtKB-KW"/>
</dbReference>
<dbReference type="InterPro" id="IPR025944">
    <property type="entry name" value="Sigma_54_int_dom_CS"/>
</dbReference>
<keyword evidence="6" id="KW-0238">DNA-binding</keyword>
<dbReference type="SMART" id="SM00382">
    <property type="entry name" value="AAA"/>
    <property type="match status" value="1"/>
</dbReference>
<dbReference type="SMART" id="SM00448">
    <property type="entry name" value="REC"/>
    <property type="match status" value="1"/>
</dbReference>
<dbReference type="PROSITE" id="PS50110">
    <property type="entry name" value="RESPONSE_REGULATORY"/>
    <property type="match status" value="1"/>
</dbReference>
<dbReference type="Gene3D" id="3.40.50.2300">
    <property type="match status" value="1"/>
</dbReference>
<keyword evidence="12" id="KW-1185">Reference proteome</keyword>
<evidence type="ECO:0000256" key="1">
    <source>
        <dbReference type="ARBA" id="ARBA00022553"/>
    </source>
</evidence>
<dbReference type="Gene3D" id="3.40.50.300">
    <property type="entry name" value="P-loop containing nucleotide triphosphate hydrolases"/>
    <property type="match status" value="1"/>
</dbReference>
<dbReference type="PANTHER" id="PTHR32071">
    <property type="entry name" value="TRANSCRIPTIONAL REGULATORY PROTEIN"/>
    <property type="match status" value="1"/>
</dbReference>
<dbReference type="Pfam" id="PF00072">
    <property type="entry name" value="Response_reg"/>
    <property type="match status" value="1"/>
</dbReference>
<dbReference type="Gene3D" id="1.10.8.60">
    <property type="match status" value="1"/>
</dbReference>
<dbReference type="GO" id="GO:0006355">
    <property type="term" value="P:regulation of DNA-templated transcription"/>
    <property type="evidence" value="ECO:0007669"/>
    <property type="project" value="InterPro"/>
</dbReference>
<dbReference type="AlphaFoldDB" id="A0A975BBR0"/>
<dbReference type="KEGG" id="dli:dnl_47030"/>
<dbReference type="InterPro" id="IPR027417">
    <property type="entry name" value="P-loop_NTPase"/>
</dbReference>